<dbReference type="Pfam" id="PF05977">
    <property type="entry name" value="MFS_3"/>
    <property type="match status" value="1"/>
</dbReference>
<feature type="transmembrane region" description="Helical" evidence="7">
    <location>
        <begin position="284"/>
        <end position="305"/>
    </location>
</feature>
<dbReference type="SUPFAM" id="SSF103473">
    <property type="entry name" value="MFS general substrate transporter"/>
    <property type="match status" value="1"/>
</dbReference>
<gene>
    <name evidence="9" type="ORF">RIF23_02070</name>
</gene>
<dbReference type="InterPro" id="IPR036259">
    <property type="entry name" value="MFS_trans_sf"/>
</dbReference>
<dbReference type="Gene3D" id="1.20.1250.20">
    <property type="entry name" value="MFS general substrate transporter like domains"/>
    <property type="match status" value="1"/>
</dbReference>
<organism evidence="9 10">
    <name type="scientific">Lipingzhangella rawalii</name>
    <dbReference type="NCBI Taxonomy" id="2055835"/>
    <lineage>
        <taxon>Bacteria</taxon>
        <taxon>Bacillati</taxon>
        <taxon>Actinomycetota</taxon>
        <taxon>Actinomycetes</taxon>
        <taxon>Streptosporangiales</taxon>
        <taxon>Nocardiopsidaceae</taxon>
        <taxon>Lipingzhangella</taxon>
    </lineage>
</organism>
<evidence type="ECO:0000256" key="7">
    <source>
        <dbReference type="SAM" id="Phobius"/>
    </source>
</evidence>
<evidence type="ECO:0000256" key="5">
    <source>
        <dbReference type="ARBA" id="ARBA00022989"/>
    </source>
</evidence>
<dbReference type="PANTHER" id="PTHR23513:SF6">
    <property type="entry name" value="MAJOR FACILITATOR SUPERFAMILY ASSOCIATED DOMAIN-CONTAINING PROTEIN"/>
    <property type="match status" value="1"/>
</dbReference>
<feature type="transmembrane region" description="Helical" evidence="7">
    <location>
        <begin position="311"/>
        <end position="333"/>
    </location>
</feature>
<name>A0ABU2H197_9ACTN</name>
<dbReference type="InterPro" id="IPR010290">
    <property type="entry name" value="TM_effector"/>
</dbReference>
<dbReference type="CDD" id="cd06173">
    <property type="entry name" value="MFS_MefA_like"/>
    <property type="match status" value="1"/>
</dbReference>
<sequence length="415" mass="43601">MSSSLDSSLGRRFWQLWGSSTISNLADGMYRVSLPLIALHYTRSPTLIALVTVLATLPWLLLALHAGAIADRLDRRRIMVSANGLRLAALATFATSVALGIDSLWLLLVLALIVGTGEVFFDGTAQSILPMLVERDQLGRANGRLFAARETMESFAGQALGGVLVAVTVVAAVATPAALYGVSALILLLLAGHYRPHRGPATTLRSDIAAGIAYLWRHRVLRTLAVMTGVMNLGSSAFMAVFVLYAVGPESAMGLPEYAYGWLLMGTAAGSVLGALVTERLQAWLGRAQLLAATVVVSALAKALPAATANLLLVAAGFISFGVGLMMWNVVAVSLRQRIIPAELLGRVNSCYRLVAWGTLPLGALLGGLLAELLGLRGLFLASAASSLALLVCFATLTERALTAAEQDSPSSTQP</sequence>
<keyword evidence="3" id="KW-1003">Cell membrane</keyword>
<dbReference type="EMBL" id="JAVLVT010000001">
    <property type="protein sequence ID" value="MDS1269077.1"/>
    <property type="molecule type" value="Genomic_DNA"/>
</dbReference>
<feature type="transmembrane region" description="Helical" evidence="7">
    <location>
        <begin position="379"/>
        <end position="397"/>
    </location>
</feature>
<feature type="transmembrane region" description="Helical" evidence="7">
    <location>
        <begin position="259"/>
        <end position="277"/>
    </location>
</feature>
<accession>A0ABU2H197</accession>
<evidence type="ECO:0000256" key="6">
    <source>
        <dbReference type="ARBA" id="ARBA00023136"/>
    </source>
</evidence>
<keyword evidence="4 7" id="KW-0812">Transmembrane</keyword>
<evidence type="ECO:0000256" key="1">
    <source>
        <dbReference type="ARBA" id="ARBA00004651"/>
    </source>
</evidence>
<protein>
    <submittedName>
        <fullName evidence="9">MFS transporter</fullName>
    </submittedName>
</protein>
<evidence type="ECO:0000313" key="9">
    <source>
        <dbReference type="EMBL" id="MDS1269077.1"/>
    </source>
</evidence>
<feature type="transmembrane region" description="Helical" evidence="7">
    <location>
        <begin position="87"/>
        <end position="114"/>
    </location>
</feature>
<comment type="caution">
    <text evidence="9">The sequence shown here is derived from an EMBL/GenBank/DDBJ whole genome shotgun (WGS) entry which is preliminary data.</text>
</comment>
<dbReference type="Proteomes" id="UP001250214">
    <property type="component" value="Unassembled WGS sequence"/>
</dbReference>
<evidence type="ECO:0000256" key="3">
    <source>
        <dbReference type="ARBA" id="ARBA00022475"/>
    </source>
</evidence>
<evidence type="ECO:0000313" key="10">
    <source>
        <dbReference type="Proteomes" id="UP001250214"/>
    </source>
</evidence>
<evidence type="ECO:0000256" key="2">
    <source>
        <dbReference type="ARBA" id="ARBA00022448"/>
    </source>
</evidence>
<dbReference type="InterPro" id="IPR020846">
    <property type="entry name" value="MFS_dom"/>
</dbReference>
<keyword evidence="10" id="KW-1185">Reference proteome</keyword>
<evidence type="ECO:0000259" key="8">
    <source>
        <dbReference type="PROSITE" id="PS50850"/>
    </source>
</evidence>
<proteinExistence type="predicted"/>
<dbReference type="RefSeq" id="WP_310910591.1">
    <property type="nucleotide sequence ID" value="NZ_JAVLVT010000001.1"/>
</dbReference>
<dbReference type="PANTHER" id="PTHR23513">
    <property type="entry name" value="INTEGRAL MEMBRANE EFFLUX PROTEIN-RELATED"/>
    <property type="match status" value="1"/>
</dbReference>
<feature type="transmembrane region" description="Helical" evidence="7">
    <location>
        <begin position="159"/>
        <end position="190"/>
    </location>
</feature>
<keyword evidence="6 7" id="KW-0472">Membrane</keyword>
<comment type="subcellular location">
    <subcellularLocation>
        <location evidence="1">Cell membrane</location>
        <topology evidence="1">Multi-pass membrane protein</topology>
    </subcellularLocation>
</comment>
<feature type="transmembrane region" description="Helical" evidence="7">
    <location>
        <begin position="47"/>
        <end position="66"/>
    </location>
</feature>
<feature type="domain" description="Major facilitator superfamily (MFS) profile" evidence="8">
    <location>
        <begin position="1"/>
        <end position="401"/>
    </location>
</feature>
<keyword evidence="5 7" id="KW-1133">Transmembrane helix</keyword>
<keyword evidence="2" id="KW-0813">Transport</keyword>
<evidence type="ECO:0000256" key="4">
    <source>
        <dbReference type="ARBA" id="ARBA00022692"/>
    </source>
</evidence>
<feature type="transmembrane region" description="Helical" evidence="7">
    <location>
        <begin position="224"/>
        <end position="247"/>
    </location>
</feature>
<reference evidence="10" key="1">
    <citation type="submission" date="2023-07" db="EMBL/GenBank/DDBJ databases">
        <title>Novel species in the genus Lipingzhangella isolated from Sambhar Salt Lake.</title>
        <authorList>
            <person name="Jiya N."/>
            <person name="Kajale S."/>
            <person name="Sharma A."/>
        </authorList>
    </citation>
    <scope>NUCLEOTIDE SEQUENCE [LARGE SCALE GENOMIC DNA]</scope>
    <source>
        <strain evidence="10">LS1_29</strain>
    </source>
</reference>
<feature type="transmembrane region" description="Helical" evidence="7">
    <location>
        <begin position="354"/>
        <end position="373"/>
    </location>
</feature>
<dbReference type="PROSITE" id="PS50850">
    <property type="entry name" value="MFS"/>
    <property type="match status" value="1"/>
</dbReference>